<dbReference type="SMART" id="SM00490">
    <property type="entry name" value="HELICc"/>
    <property type="match status" value="1"/>
</dbReference>
<protein>
    <submittedName>
        <fullName evidence="10">ATP-dependent RNA helicase DeaD</fullName>
    </submittedName>
</protein>
<feature type="domain" description="Helicase ATP-binding" evidence="8">
    <location>
        <begin position="25"/>
        <end position="201"/>
    </location>
</feature>
<keyword evidence="11" id="KW-1185">Reference proteome</keyword>
<dbReference type="Pfam" id="PF03880">
    <property type="entry name" value="DbpA"/>
    <property type="match status" value="1"/>
</dbReference>
<dbReference type="InterPro" id="IPR050079">
    <property type="entry name" value="DEAD_box_RNA_helicase"/>
</dbReference>
<dbReference type="CDD" id="cd18787">
    <property type="entry name" value="SF2_C_DEAD"/>
    <property type="match status" value="1"/>
</dbReference>
<dbReference type="InterPro" id="IPR012677">
    <property type="entry name" value="Nucleotide-bd_a/b_plait_sf"/>
</dbReference>
<keyword evidence="3 6" id="KW-0347">Helicase</keyword>
<accession>A0A2T6BN86</accession>
<reference evidence="10 11" key="1">
    <citation type="submission" date="2018-04" db="EMBL/GenBank/DDBJ databases">
        <title>Genomic Encyclopedia of Archaeal and Bacterial Type Strains, Phase II (KMG-II): from individual species to whole genera.</title>
        <authorList>
            <person name="Goeker M."/>
        </authorList>
    </citation>
    <scope>NUCLEOTIDE SEQUENCE [LARGE SCALE GENOMIC DNA]</scope>
    <source>
        <strain evidence="10 11">DSM 100977</strain>
    </source>
</reference>
<dbReference type="InterPro" id="IPR000629">
    <property type="entry name" value="RNA-helicase_DEAD-box_CS"/>
</dbReference>
<dbReference type="CDD" id="cd00268">
    <property type="entry name" value="DEADc"/>
    <property type="match status" value="1"/>
</dbReference>
<evidence type="ECO:0000256" key="6">
    <source>
        <dbReference type="RuleBase" id="RU000492"/>
    </source>
</evidence>
<comment type="caution">
    <text evidence="10">The sequence shown here is derived from an EMBL/GenBank/DDBJ whole genome shotgun (WGS) entry which is preliminary data.</text>
</comment>
<dbReference type="GO" id="GO:0016787">
    <property type="term" value="F:hydrolase activity"/>
    <property type="evidence" value="ECO:0007669"/>
    <property type="project" value="UniProtKB-KW"/>
</dbReference>
<dbReference type="InterPro" id="IPR011545">
    <property type="entry name" value="DEAD/DEAH_box_helicase_dom"/>
</dbReference>
<dbReference type="InterPro" id="IPR044742">
    <property type="entry name" value="DEAD/DEAH_RhlB"/>
</dbReference>
<dbReference type="EMBL" id="QBKS01000001">
    <property type="protein sequence ID" value="PTX57548.1"/>
    <property type="molecule type" value="Genomic_DNA"/>
</dbReference>
<dbReference type="InterPro" id="IPR027417">
    <property type="entry name" value="P-loop_NTPase"/>
</dbReference>
<dbReference type="PANTHER" id="PTHR47959:SF1">
    <property type="entry name" value="ATP-DEPENDENT RNA HELICASE DBPA"/>
    <property type="match status" value="1"/>
</dbReference>
<dbReference type="PROSITE" id="PS51192">
    <property type="entry name" value="HELICASE_ATP_BIND_1"/>
    <property type="match status" value="1"/>
</dbReference>
<dbReference type="OrthoDB" id="9805696at2"/>
<proteinExistence type="inferred from homology"/>
<evidence type="ECO:0000256" key="1">
    <source>
        <dbReference type="ARBA" id="ARBA00022741"/>
    </source>
</evidence>
<dbReference type="SUPFAM" id="SSF52540">
    <property type="entry name" value="P-loop containing nucleoside triphosphate hydrolases"/>
    <property type="match status" value="1"/>
</dbReference>
<dbReference type="GO" id="GO:0003724">
    <property type="term" value="F:RNA helicase activity"/>
    <property type="evidence" value="ECO:0007669"/>
    <property type="project" value="TreeGrafter"/>
</dbReference>
<keyword evidence="1 6" id="KW-0547">Nucleotide-binding</keyword>
<evidence type="ECO:0000313" key="10">
    <source>
        <dbReference type="EMBL" id="PTX57548.1"/>
    </source>
</evidence>
<dbReference type="CDD" id="cd12252">
    <property type="entry name" value="RRM_DbpA"/>
    <property type="match status" value="1"/>
</dbReference>
<feature type="domain" description="Helicase C-terminal" evidence="9">
    <location>
        <begin position="231"/>
        <end position="373"/>
    </location>
</feature>
<feature type="compositionally biased region" description="Basic and acidic residues" evidence="7">
    <location>
        <begin position="569"/>
        <end position="587"/>
    </location>
</feature>
<keyword evidence="4 6" id="KW-0067">ATP-binding</keyword>
<organism evidence="10 11">
    <name type="scientific">Litoreibacter ponti</name>
    <dbReference type="NCBI Taxonomy" id="1510457"/>
    <lineage>
        <taxon>Bacteria</taxon>
        <taxon>Pseudomonadati</taxon>
        <taxon>Pseudomonadota</taxon>
        <taxon>Alphaproteobacteria</taxon>
        <taxon>Rhodobacterales</taxon>
        <taxon>Roseobacteraceae</taxon>
        <taxon>Litoreibacter</taxon>
    </lineage>
</organism>
<dbReference type="PROSITE" id="PS00039">
    <property type="entry name" value="DEAD_ATP_HELICASE"/>
    <property type="match status" value="1"/>
</dbReference>
<keyword evidence="2 6" id="KW-0378">Hydrolase</keyword>
<evidence type="ECO:0000313" key="11">
    <source>
        <dbReference type="Proteomes" id="UP000243978"/>
    </source>
</evidence>
<dbReference type="Gene3D" id="3.30.70.330">
    <property type="match status" value="1"/>
</dbReference>
<gene>
    <name evidence="10" type="ORF">C8N43_2218</name>
</gene>
<evidence type="ECO:0000256" key="7">
    <source>
        <dbReference type="SAM" id="MobiDB-lite"/>
    </source>
</evidence>
<feature type="compositionally biased region" description="Basic and acidic residues" evidence="7">
    <location>
        <begin position="547"/>
        <end position="557"/>
    </location>
</feature>
<sequence length="674" mass="73061">MIQPLSDALAERGYETLTPVQTAVTAPELEGRDLLVSAQTGSGKTVAFGLAIGTTLLDDATQFERAAAPLALVIAPTRELALQVKRELAWLYAKAGVVMASCVGGMDMRDERRALERGAHIVVATPGRLRDHIQRGSIDLSQARAVVLDEADEMLDLGFREDLEFILSEAPETRRTLLFSATVPAAIAKLAQSYQKDAARVTTTAEKSQHADIDYRAMAVAPRDAENAIINVLRYFEAPTAIVFCNTRAMVNRLTTRFSNRGFSVVALSGELTQNERSHALQAMRDGRARVCVATDVAARGIDLPNLELVVHAELPNNHETLLHRSGRTGRAGRKGTSAMIVPAKLRRKAERLLQGAKVKASWGDAPSADDVNARDEERLFADPVWSEPVSDGEAGLVGKLTDRFTPEQLAAAYARLFRQRQSAPEDLAPSGSDAPKPRPAFGESVWFSVSVGRKDNAEPRWLLPALCRAGDLTKDDIGAIRIQQNASFVEIAKPRVDGFLKALGTDMKLDDGARVTRLEQAPDFSTMPRPGKPPRKEGGFKKKPYEKKAYEPREAPDAPAPKSGKAISETRPEGAVTEHKPSGDRKPKGKPAHNKKPSDQKPKDQKARAQKPGGKTPFVKGDAKPSQGGKPKRPRPAGNPNDTSKRFVPPGKSVKPRVGKGAGATPKRAKPKR</sequence>
<dbReference type="Pfam" id="PF00271">
    <property type="entry name" value="Helicase_C"/>
    <property type="match status" value="1"/>
</dbReference>
<dbReference type="Proteomes" id="UP000243978">
    <property type="component" value="Unassembled WGS sequence"/>
</dbReference>
<name>A0A2T6BN86_9RHOB</name>
<evidence type="ECO:0000256" key="5">
    <source>
        <dbReference type="ARBA" id="ARBA00038437"/>
    </source>
</evidence>
<dbReference type="SMART" id="SM00487">
    <property type="entry name" value="DEXDc"/>
    <property type="match status" value="1"/>
</dbReference>
<dbReference type="InterPro" id="IPR005580">
    <property type="entry name" value="DbpA/CsdA_RNA-bd_dom"/>
</dbReference>
<evidence type="ECO:0000256" key="4">
    <source>
        <dbReference type="ARBA" id="ARBA00022840"/>
    </source>
</evidence>
<evidence type="ECO:0000256" key="2">
    <source>
        <dbReference type="ARBA" id="ARBA00022801"/>
    </source>
</evidence>
<dbReference type="InterPro" id="IPR014001">
    <property type="entry name" value="Helicase_ATP-bd"/>
</dbReference>
<dbReference type="Gene3D" id="3.40.50.300">
    <property type="entry name" value="P-loop containing nucleotide triphosphate hydrolases"/>
    <property type="match status" value="2"/>
</dbReference>
<dbReference type="GO" id="GO:0005524">
    <property type="term" value="F:ATP binding"/>
    <property type="evidence" value="ECO:0007669"/>
    <property type="project" value="UniProtKB-KW"/>
</dbReference>
<dbReference type="AlphaFoldDB" id="A0A2T6BN86"/>
<dbReference type="PROSITE" id="PS51194">
    <property type="entry name" value="HELICASE_CTER"/>
    <property type="match status" value="1"/>
</dbReference>
<dbReference type="Pfam" id="PF00270">
    <property type="entry name" value="DEAD"/>
    <property type="match status" value="1"/>
</dbReference>
<evidence type="ECO:0000256" key="3">
    <source>
        <dbReference type="ARBA" id="ARBA00022806"/>
    </source>
</evidence>
<dbReference type="PANTHER" id="PTHR47959">
    <property type="entry name" value="ATP-DEPENDENT RNA HELICASE RHLE-RELATED"/>
    <property type="match status" value="1"/>
</dbReference>
<feature type="compositionally biased region" description="Basic and acidic residues" evidence="7">
    <location>
        <begin position="597"/>
        <end position="608"/>
    </location>
</feature>
<evidence type="ECO:0000259" key="8">
    <source>
        <dbReference type="PROSITE" id="PS51192"/>
    </source>
</evidence>
<dbReference type="RefSeq" id="WP_107845636.1">
    <property type="nucleotide sequence ID" value="NZ_QBKS01000001.1"/>
</dbReference>
<dbReference type="GO" id="GO:0005829">
    <property type="term" value="C:cytosol"/>
    <property type="evidence" value="ECO:0007669"/>
    <property type="project" value="TreeGrafter"/>
</dbReference>
<feature type="region of interest" description="Disordered" evidence="7">
    <location>
        <begin position="519"/>
        <end position="674"/>
    </location>
</feature>
<dbReference type="GO" id="GO:0003676">
    <property type="term" value="F:nucleic acid binding"/>
    <property type="evidence" value="ECO:0007669"/>
    <property type="project" value="InterPro"/>
</dbReference>
<evidence type="ECO:0000259" key="9">
    <source>
        <dbReference type="PROSITE" id="PS51194"/>
    </source>
</evidence>
<comment type="similarity">
    <text evidence="5 6">Belongs to the DEAD box helicase family.</text>
</comment>
<dbReference type="InterPro" id="IPR001650">
    <property type="entry name" value="Helicase_C-like"/>
</dbReference>